<evidence type="ECO:0008006" key="3">
    <source>
        <dbReference type="Google" id="ProtNLM"/>
    </source>
</evidence>
<accession>A0A1G1WB16</accession>
<dbReference type="Proteomes" id="UP000178162">
    <property type="component" value="Unassembled WGS sequence"/>
</dbReference>
<comment type="caution">
    <text evidence="1">The sequence shown here is derived from an EMBL/GenBank/DDBJ whole genome shotgun (WGS) entry which is preliminary data.</text>
</comment>
<sequence length="597" mass="62600">MLNKRNFYLKNESGQIMLLVLLLILSISVILSTAVAALILNELKAANNVVKSAQSYYAAEAGVEDAVYRIKNNISYSNPYTFPVGDGTATVDASGPLNNLVITSKGDVNNRIRKVAVNLVATPTTTDVSFNYGVQVGYGGLHMGNNSIINGNVYSNGPIFNPAAGGTSTIIGTAFSATGASAAVDQVNDSPLPPPNSITFGNSSSTEDAAQSFQVSTINTINRVDLYIRKQGNPGNLTARITNSNGSNPGSTTFAQGTISSGSITSSYGWVSVTFSTNPQLNPGATYWLVLDGGSNASRYYIWAANNSYANGEAKTGEYSGGPWNITNLDGYFRIYLGGTVGSIDNIDIGLDAYANTITNSDITGVPYCQTGSGNNKLCTPFDATHPEPTPENMPISDANISQWKTEATAGGTISGDYTPPGASSSLGPVKITGNLTIPIDYVLTITGTVWVQGHIIFNNGARVNLDPSFGTDSGLIFSDGYINIGNGVIFSGSGQAGSYIMALTTNDCNGIGSPTGQVCTTDNSAMYVSNGSQNVVLYTHAGQMKIRQNAITKESTAYKLALDEEAEVTYESGLANAHFSSGPGGNFNILSWQEVE</sequence>
<dbReference type="EMBL" id="MHCR01000029">
    <property type="protein sequence ID" value="OGY24886.1"/>
    <property type="molecule type" value="Genomic_DNA"/>
</dbReference>
<dbReference type="NCBIfam" id="NF041539">
    <property type="entry name" value="choice_anch_R"/>
    <property type="match status" value="1"/>
</dbReference>
<gene>
    <name evidence="1" type="ORF">A2134_02455</name>
</gene>
<dbReference type="AlphaFoldDB" id="A0A1G1WB16"/>
<name>A0A1G1WB16_9BACT</name>
<organism evidence="1 2">
    <name type="scientific">Candidatus Woykebacteria bacterium RBG_16_39_9b</name>
    <dbReference type="NCBI Taxonomy" id="1802595"/>
    <lineage>
        <taxon>Bacteria</taxon>
        <taxon>Candidatus Woykeibacteriota</taxon>
    </lineage>
</organism>
<evidence type="ECO:0000313" key="1">
    <source>
        <dbReference type="EMBL" id="OGY24886.1"/>
    </source>
</evidence>
<evidence type="ECO:0000313" key="2">
    <source>
        <dbReference type="Proteomes" id="UP000178162"/>
    </source>
</evidence>
<protein>
    <recommendedName>
        <fullName evidence="3">Type 4 fimbrial biogenesis protein PilX N-terminal domain-containing protein</fullName>
    </recommendedName>
</protein>
<dbReference type="STRING" id="1802595.A2134_02455"/>
<proteinExistence type="predicted"/>
<reference evidence="1 2" key="1">
    <citation type="journal article" date="2016" name="Nat. Commun.">
        <title>Thousands of microbial genomes shed light on interconnected biogeochemical processes in an aquifer system.</title>
        <authorList>
            <person name="Anantharaman K."/>
            <person name="Brown C.T."/>
            <person name="Hug L.A."/>
            <person name="Sharon I."/>
            <person name="Castelle C.J."/>
            <person name="Probst A.J."/>
            <person name="Thomas B.C."/>
            <person name="Singh A."/>
            <person name="Wilkins M.J."/>
            <person name="Karaoz U."/>
            <person name="Brodie E.L."/>
            <person name="Williams K.H."/>
            <person name="Hubbard S.S."/>
            <person name="Banfield J.F."/>
        </authorList>
    </citation>
    <scope>NUCLEOTIDE SEQUENCE [LARGE SCALE GENOMIC DNA]</scope>
</reference>